<evidence type="ECO:0000313" key="1">
    <source>
        <dbReference type="EMBL" id="JAE10570.1"/>
    </source>
</evidence>
<dbReference type="EMBL" id="GBRH01187326">
    <property type="protein sequence ID" value="JAE10570.1"/>
    <property type="molecule type" value="Transcribed_RNA"/>
</dbReference>
<protein>
    <submittedName>
        <fullName evidence="1">Uncharacterized protein</fullName>
    </submittedName>
</protein>
<dbReference type="AlphaFoldDB" id="A0A0A9FC23"/>
<reference evidence="1" key="2">
    <citation type="journal article" date="2015" name="Data Brief">
        <title>Shoot transcriptome of the giant reed, Arundo donax.</title>
        <authorList>
            <person name="Barrero R.A."/>
            <person name="Guerrero F.D."/>
            <person name="Moolhuijzen P."/>
            <person name="Goolsby J.A."/>
            <person name="Tidwell J."/>
            <person name="Bellgard S.E."/>
            <person name="Bellgard M.I."/>
        </authorList>
    </citation>
    <scope>NUCLEOTIDE SEQUENCE</scope>
    <source>
        <tissue evidence="1">Shoot tissue taken approximately 20 cm above the soil surface</tissue>
    </source>
</reference>
<proteinExistence type="predicted"/>
<name>A0A0A9FC23_ARUDO</name>
<sequence>MSFSKKKRFRFEKWWLEKKNFRELVVKAWSLPCNAIDPMEVWQFRVRSFRKLARGSAANEVAQRIDIRKS</sequence>
<accession>A0A0A9FC23</accession>
<reference evidence="1" key="1">
    <citation type="submission" date="2014-09" db="EMBL/GenBank/DDBJ databases">
        <authorList>
            <person name="Magalhaes I.L.F."/>
            <person name="Oliveira U."/>
            <person name="Santos F.R."/>
            <person name="Vidigal T.H.D.A."/>
            <person name="Brescovit A.D."/>
            <person name="Santos A.J."/>
        </authorList>
    </citation>
    <scope>NUCLEOTIDE SEQUENCE</scope>
    <source>
        <tissue evidence="1">Shoot tissue taken approximately 20 cm above the soil surface</tissue>
    </source>
</reference>
<organism evidence="1">
    <name type="scientific">Arundo donax</name>
    <name type="common">Giant reed</name>
    <name type="synonym">Donax arundinaceus</name>
    <dbReference type="NCBI Taxonomy" id="35708"/>
    <lineage>
        <taxon>Eukaryota</taxon>
        <taxon>Viridiplantae</taxon>
        <taxon>Streptophyta</taxon>
        <taxon>Embryophyta</taxon>
        <taxon>Tracheophyta</taxon>
        <taxon>Spermatophyta</taxon>
        <taxon>Magnoliopsida</taxon>
        <taxon>Liliopsida</taxon>
        <taxon>Poales</taxon>
        <taxon>Poaceae</taxon>
        <taxon>PACMAD clade</taxon>
        <taxon>Arundinoideae</taxon>
        <taxon>Arundineae</taxon>
        <taxon>Arundo</taxon>
    </lineage>
</organism>